<dbReference type="Pfam" id="PF13920">
    <property type="entry name" value="zf-C3HC4_3"/>
    <property type="match status" value="1"/>
</dbReference>
<dbReference type="CDD" id="cd16647">
    <property type="entry name" value="mRING-HC-C3HC5_NEU1"/>
    <property type="match status" value="1"/>
</dbReference>
<dbReference type="GO" id="GO:0008270">
    <property type="term" value="F:zinc ion binding"/>
    <property type="evidence" value="ECO:0007669"/>
    <property type="project" value="UniProtKB-KW"/>
</dbReference>
<sequence>MASSQVEIVSSQPFGCVLRDRGHNRNERYRESNVRAVQAVFEKNFKDLVRDHIHGCISLSSSSSSSHDKSSQDHIHRVASWVSNNEQSNGNNPHKLRLLNKNQNNNNIKTSESLPVTPRLSRVLDRWVTRQAEDVKASSSTTIEKNVTEAEPEPEPLLVASNNASSSSTTSMASNSNTKNVQNPSPSVSQNRGASSLVQIWEARLNRSNSINSNHTQTQNMGPPPNGASSGLSCNENNNAIAIATPIVEEPSKVDSFEEKFDNPIINNEDCSVDWESRSDRTAQSEPPSCSKTFDARERERLRVADIIKRLTNVREEANDNEQTSNVPESLSSLSRERRHHSSTVDQAEPRCFSPIINSPRLRGRQAFNDLLMQIERDRTKELGSLAERQAVSKFSQRGRLQSMLRLRCLQRGQSIQDKFRSKSAGSQVNRLPQKSTISHLRGKFGTSGDNPVTSQNDSAPAKCLHKEVSNKSVQLEKSSTFKMRNEDTHHQNVPMNKSEGVHEQSKPASDHAIQQKTKLEVEPPKPTSTTTTTTMMGQSDKEMEKTQCPNNTQKQKHILLVAKETVETISSLMDVGYTQNGIAEQQDHKRQQQQQQLLLDLQQAIETIETKSFTTCIDNEMGQEENIGNQQPFDLESQGIAETITSYIDQDENEICEELDDDYQQYYGQGNHDWFSNISRPKSYWEGLRQAWYQEMLSTTTTSKDEEIRQLLERGRVSSFLASDFRDKMDRLMLSHVQIQVDQTESQEDKEELDGDRIVHVMSYLQRQHLHPTGAEGEEQSGLQEVDHRQEEEEVYEGEEEEEDEEEEEEEEGRSLISHQFHEAHSYFNQSTSSIQMPSPSLATSWSFQDDNETTGDHSDQCASTYSPPPPPPSQAPYYQDTLKSSPSNHHPSLEMELICNLRSHIEQLHQEMAELRKSVMSCMNMQMKMHQQQSFNWQLHSGAGEGKKSADRAPWIRNCCICNEMPVDSLLYRCGHMCACMKCAQELQWRSGKCPICGHPILDVVRASIPAAQ</sequence>
<feature type="compositionally biased region" description="Acidic residues" evidence="2">
    <location>
        <begin position="793"/>
        <end position="813"/>
    </location>
</feature>
<dbReference type="PROSITE" id="PS50089">
    <property type="entry name" value="ZF_RING_2"/>
    <property type="match status" value="1"/>
</dbReference>
<dbReference type="InterPro" id="IPR013083">
    <property type="entry name" value="Znf_RING/FYVE/PHD"/>
</dbReference>
<feature type="region of interest" description="Disordered" evidence="2">
    <location>
        <begin position="211"/>
        <end position="234"/>
    </location>
</feature>
<gene>
    <name evidence="4" type="ORF">CCACVL1_19776</name>
</gene>
<dbReference type="PANTHER" id="PTHR47820:SF3">
    <property type="entry name" value="OS07G0499800 PROTEIN"/>
    <property type="match status" value="1"/>
</dbReference>
<dbReference type="PANTHER" id="PTHR47820">
    <property type="entry name" value="BNAC05G24000D PROTEIN"/>
    <property type="match status" value="1"/>
</dbReference>
<reference evidence="4 5" key="1">
    <citation type="submission" date="2013-09" db="EMBL/GenBank/DDBJ databases">
        <title>Corchorus capsularis genome sequencing.</title>
        <authorList>
            <person name="Alam M."/>
            <person name="Haque M.S."/>
            <person name="Islam M.S."/>
            <person name="Emdad E.M."/>
            <person name="Islam M.M."/>
            <person name="Ahmed B."/>
            <person name="Halim A."/>
            <person name="Hossen Q.M.M."/>
            <person name="Hossain M.Z."/>
            <person name="Ahmed R."/>
            <person name="Khan M.M."/>
            <person name="Islam R."/>
            <person name="Rashid M.M."/>
            <person name="Khan S.A."/>
            <person name="Rahman M.S."/>
            <person name="Alam M."/>
        </authorList>
    </citation>
    <scope>NUCLEOTIDE SEQUENCE [LARGE SCALE GENOMIC DNA]</scope>
    <source>
        <strain evidence="5">cv. CVL-1</strain>
        <tissue evidence="4">Whole seedling</tissue>
    </source>
</reference>
<feature type="compositionally biased region" description="Polar residues" evidence="2">
    <location>
        <begin position="471"/>
        <end position="483"/>
    </location>
</feature>
<feature type="domain" description="RING-type" evidence="3">
    <location>
        <begin position="961"/>
        <end position="999"/>
    </location>
</feature>
<dbReference type="STRING" id="210143.A0A1R3HF03"/>
<feature type="region of interest" description="Disordered" evidence="2">
    <location>
        <begin position="772"/>
        <end position="817"/>
    </location>
</feature>
<evidence type="ECO:0000259" key="3">
    <source>
        <dbReference type="PROSITE" id="PS50089"/>
    </source>
</evidence>
<comment type="caution">
    <text evidence="4">The sequence shown here is derived from an EMBL/GenBank/DDBJ whole genome shotgun (WGS) entry which is preliminary data.</text>
</comment>
<dbReference type="Proteomes" id="UP000188268">
    <property type="component" value="Unassembled WGS sequence"/>
</dbReference>
<accession>A0A1R3HF03</accession>
<evidence type="ECO:0000313" key="4">
    <source>
        <dbReference type="EMBL" id="OMO68894.1"/>
    </source>
</evidence>
<feature type="region of interest" description="Disordered" evidence="2">
    <location>
        <begin position="438"/>
        <end position="552"/>
    </location>
</feature>
<evidence type="ECO:0000256" key="2">
    <source>
        <dbReference type="SAM" id="MobiDB-lite"/>
    </source>
</evidence>
<feature type="compositionally biased region" description="Polar residues" evidence="2">
    <location>
        <begin position="179"/>
        <end position="194"/>
    </location>
</feature>
<name>A0A1R3HF03_COCAP</name>
<keyword evidence="5" id="KW-1185">Reference proteome</keyword>
<keyword evidence="1" id="KW-0479">Metal-binding</keyword>
<evidence type="ECO:0000256" key="1">
    <source>
        <dbReference type="PROSITE-ProRule" id="PRU00175"/>
    </source>
</evidence>
<keyword evidence="1" id="KW-0862">Zinc</keyword>
<dbReference type="OrthoDB" id="6078042at2759"/>
<organism evidence="4 5">
    <name type="scientific">Corchorus capsularis</name>
    <name type="common">Jute</name>
    <dbReference type="NCBI Taxonomy" id="210143"/>
    <lineage>
        <taxon>Eukaryota</taxon>
        <taxon>Viridiplantae</taxon>
        <taxon>Streptophyta</taxon>
        <taxon>Embryophyta</taxon>
        <taxon>Tracheophyta</taxon>
        <taxon>Spermatophyta</taxon>
        <taxon>Magnoliopsida</taxon>
        <taxon>eudicotyledons</taxon>
        <taxon>Gunneridae</taxon>
        <taxon>Pentapetalae</taxon>
        <taxon>rosids</taxon>
        <taxon>malvids</taxon>
        <taxon>Malvales</taxon>
        <taxon>Malvaceae</taxon>
        <taxon>Grewioideae</taxon>
        <taxon>Apeibeae</taxon>
        <taxon>Corchorus</taxon>
    </lineage>
</organism>
<feature type="region of interest" description="Disordered" evidence="2">
    <location>
        <begin position="315"/>
        <end position="350"/>
    </location>
</feature>
<feature type="compositionally biased region" description="Low complexity" evidence="2">
    <location>
        <begin position="160"/>
        <end position="178"/>
    </location>
</feature>
<feature type="region of interest" description="Disordered" evidence="2">
    <location>
        <begin position="831"/>
        <end position="891"/>
    </location>
</feature>
<feature type="region of interest" description="Disordered" evidence="2">
    <location>
        <begin position="132"/>
        <end position="194"/>
    </location>
</feature>
<keyword evidence="1" id="KW-0863">Zinc-finger</keyword>
<feature type="compositionally biased region" description="Polar residues" evidence="2">
    <location>
        <begin position="448"/>
        <end position="459"/>
    </location>
</feature>
<evidence type="ECO:0000313" key="5">
    <source>
        <dbReference type="Proteomes" id="UP000188268"/>
    </source>
</evidence>
<dbReference type="AlphaFoldDB" id="A0A1R3HF03"/>
<dbReference type="EMBL" id="AWWV01012138">
    <property type="protein sequence ID" value="OMO68894.1"/>
    <property type="molecule type" value="Genomic_DNA"/>
</dbReference>
<feature type="compositionally biased region" description="Basic and acidic residues" evidence="2">
    <location>
        <begin position="500"/>
        <end position="510"/>
    </location>
</feature>
<dbReference type="Gramene" id="OMO68894">
    <property type="protein sequence ID" value="OMO68894"/>
    <property type="gene ID" value="CCACVL1_19776"/>
</dbReference>
<proteinExistence type="predicted"/>
<dbReference type="OMA" id="PKKGNCC"/>
<protein>
    <submittedName>
        <fullName evidence="4">Zinc finger, RING/FYVE/PHD-type</fullName>
    </submittedName>
</protein>
<dbReference type="Gene3D" id="3.30.40.10">
    <property type="entry name" value="Zinc/RING finger domain, C3HC4 (zinc finger)"/>
    <property type="match status" value="1"/>
</dbReference>
<feature type="compositionally biased region" description="Polar residues" evidence="2">
    <location>
        <begin position="831"/>
        <end position="850"/>
    </location>
</feature>
<dbReference type="SUPFAM" id="SSF57850">
    <property type="entry name" value="RING/U-box"/>
    <property type="match status" value="1"/>
</dbReference>
<dbReference type="InterPro" id="IPR001841">
    <property type="entry name" value="Znf_RING"/>
</dbReference>